<dbReference type="RefSeq" id="WP_160097261.1">
    <property type="nucleotide sequence ID" value="NZ_FWXV01000014.1"/>
</dbReference>
<name>A0A1Y5Y6K5_KIBAR</name>
<dbReference type="InterPro" id="IPR014710">
    <property type="entry name" value="RmlC-like_jellyroll"/>
</dbReference>
<dbReference type="InterPro" id="IPR011051">
    <property type="entry name" value="RmlC_Cupin_sf"/>
</dbReference>
<keyword evidence="3" id="KW-1185">Reference proteome</keyword>
<reference evidence="2 3" key="1">
    <citation type="submission" date="2017-04" db="EMBL/GenBank/DDBJ databases">
        <authorList>
            <person name="Afonso C.L."/>
            <person name="Miller P.J."/>
            <person name="Scott M.A."/>
            <person name="Spackman E."/>
            <person name="Goraichik I."/>
            <person name="Dimitrov K.M."/>
            <person name="Suarez D.L."/>
            <person name="Swayne D.E."/>
        </authorList>
    </citation>
    <scope>NUCLEOTIDE SEQUENCE [LARGE SCALE GENOMIC DNA]</scope>
    <source>
        <strain evidence="2 3">DSM 43828</strain>
    </source>
</reference>
<dbReference type="InterPro" id="IPR013096">
    <property type="entry name" value="Cupin_2"/>
</dbReference>
<dbReference type="Pfam" id="PF07883">
    <property type="entry name" value="Cupin_2"/>
    <property type="match status" value="1"/>
</dbReference>
<evidence type="ECO:0000313" key="3">
    <source>
        <dbReference type="Proteomes" id="UP000192674"/>
    </source>
</evidence>
<dbReference type="Gene3D" id="2.60.120.10">
    <property type="entry name" value="Jelly Rolls"/>
    <property type="match status" value="1"/>
</dbReference>
<dbReference type="PANTHER" id="PTHR38599">
    <property type="entry name" value="CUPIN DOMAIN PROTEIN (AFU_ORTHOLOGUE AFUA_3G13620)"/>
    <property type="match status" value="1"/>
</dbReference>
<dbReference type="OrthoDB" id="129561at2"/>
<protein>
    <submittedName>
        <fullName evidence="2">Cupin domain-containing protein</fullName>
    </submittedName>
</protein>
<gene>
    <name evidence="2" type="ORF">SAMN05661093_09910</name>
</gene>
<organism evidence="2 3">
    <name type="scientific">Kibdelosporangium aridum</name>
    <dbReference type="NCBI Taxonomy" id="2030"/>
    <lineage>
        <taxon>Bacteria</taxon>
        <taxon>Bacillati</taxon>
        <taxon>Actinomycetota</taxon>
        <taxon>Actinomycetes</taxon>
        <taxon>Pseudonocardiales</taxon>
        <taxon>Pseudonocardiaceae</taxon>
        <taxon>Kibdelosporangium</taxon>
    </lineage>
</organism>
<dbReference type="Proteomes" id="UP000192674">
    <property type="component" value="Unassembled WGS sequence"/>
</dbReference>
<accession>A0A1Y5Y6K5</accession>
<dbReference type="EMBL" id="FWXV01000014">
    <property type="protein sequence ID" value="SMD26327.1"/>
    <property type="molecule type" value="Genomic_DNA"/>
</dbReference>
<feature type="domain" description="Cupin type-2" evidence="1">
    <location>
        <begin position="34"/>
        <end position="103"/>
    </location>
</feature>
<evidence type="ECO:0000313" key="2">
    <source>
        <dbReference type="EMBL" id="SMD26327.1"/>
    </source>
</evidence>
<evidence type="ECO:0000259" key="1">
    <source>
        <dbReference type="Pfam" id="PF07883"/>
    </source>
</evidence>
<dbReference type="AlphaFoldDB" id="A0A1Y5Y6K5"/>
<proteinExistence type="predicted"/>
<dbReference type="PANTHER" id="PTHR38599:SF1">
    <property type="entry name" value="CUPIN DOMAIN PROTEIN (AFU_ORTHOLOGUE AFUA_3G13620)"/>
    <property type="match status" value="1"/>
</dbReference>
<dbReference type="SUPFAM" id="SSF51182">
    <property type="entry name" value="RmlC-like cupins"/>
    <property type="match status" value="1"/>
</dbReference>
<sequence length="117" mass="12716">MFQKGIVSVELARAVSLETMQLRSAGPVEVVMMHVTVPPGESIDWHYHPGPVIVMVHTGTLTRVLPDGEVRTSVAGEAFVEAPGREWAHQGHNRGSEPLEMYAAFLLPHGQPLSIAI</sequence>